<sequence>MRKVRALDANVILRFLTNDVPEQANRCAELLKRIEAGTEEVWLPDLVLADIIWTLEKFYKQPKKQIRELLIPILNLRSLRFSSKKTAQKALQLYVEKNLDWTDAVIAAQMLARKQSEIYSYINWKVLPGLNLERSVEYEDTEHYRLTRDFLNNRARFFRHSLLILEFSPSSTFFHPQLGRFT</sequence>
<dbReference type="PANTHER" id="PTHR38826">
    <property type="entry name" value="RIBONUCLEASE VAPC13"/>
    <property type="match status" value="1"/>
</dbReference>
<dbReference type="Proteomes" id="UP001225644">
    <property type="component" value="Unassembled WGS sequence"/>
</dbReference>
<dbReference type="InterPro" id="IPR052106">
    <property type="entry name" value="PINc/VapC_TA"/>
</dbReference>
<dbReference type="SUPFAM" id="SSF88723">
    <property type="entry name" value="PIN domain-like"/>
    <property type="match status" value="1"/>
</dbReference>
<reference evidence="2 3" key="1">
    <citation type="submission" date="2023-07" db="EMBL/GenBank/DDBJ databases">
        <title>Genomic Encyclopedia of Type Strains, Phase IV (KMG-IV): sequencing the most valuable type-strain genomes for metagenomic binning, comparative biology and taxonomic classification.</title>
        <authorList>
            <person name="Goeker M."/>
        </authorList>
    </citation>
    <scope>NUCLEOTIDE SEQUENCE [LARGE SCALE GENOMIC DNA]</scope>
    <source>
        <strain evidence="2 3">DSM 12396</strain>
    </source>
</reference>
<dbReference type="InterPro" id="IPR029060">
    <property type="entry name" value="PIN-like_dom_sf"/>
</dbReference>
<protein>
    <submittedName>
        <fullName evidence="2">Nucleic acid-binding protein</fullName>
    </submittedName>
</protein>
<evidence type="ECO:0000313" key="2">
    <source>
        <dbReference type="EMBL" id="MDQ0286191.1"/>
    </source>
</evidence>
<name>A0ABU0B2Q1_9FIRM</name>
<keyword evidence="3" id="KW-1185">Reference proteome</keyword>
<dbReference type="InterPro" id="IPR002716">
    <property type="entry name" value="PIN_dom"/>
</dbReference>
<dbReference type="EMBL" id="JAUSUX010000008">
    <property type="protein sequence ID" value="MDQ0286191.1"/>
    <property type="molecule type" value="Genomic_DNA"/>
</dbReference>
<dbReference type="RefSeq" id="WP_307401000.1">
    <property type="nucleotide sequence ID" value="NZ_JAUSUX010000008.1"/>
</dbReference>
<dbReference type="Gene3D" id="3.40.50.1010">
    <property type="entry name" value="5'-nuclease"/>
    <property type="match status" value="1"/>
</dbReference>
<organism evidence="2 3">
    <name type="scientific">Desulfofundulus luciae</name>
    <dbReference type="NCBI Taxonomy" id="74702"/>
    <lineage>
        <taxon>Bacteria</taxon>
        <taxon>Bacillati</taxon>
        <taxon>Bacillota</taxon>
        <taxon>Clostridia</taxon>
        <taxon>Eubacteriales</taxon>
        <taxon>Peptococcaceae</taxon>
        <taxon>Desulfofundulus</taxon>
    </lineage>
</organism>
<gene>
    <name evidence="2" type="ORF">J2Z49_001303</name>
</gene>
<dbReference type="Pfam" id="PF01850">
    <property type="entry name" value="PIN"/>
    <property type="match status" value="1"/>
</dbReference>
<proteinExistence type="predicted"/>
<comment type="caution">
    <text evidence="2">The sequence shown here is derived from an EMBL/GenBank/DDBJ whole genome shotgun (WGS) entry which is preliminary data.</text>
</comment>
<accession>A0ABU0B2Q1</accession>
<evidence type="ECO:0000313" key="3">
    <source>
        <dbReference type="Proteomes" id="UP001225644"/>
    </source>
</evidence>
<evidence type="ECO:0000259" key="1">
    <source>
        <dbReference type="Pfam" id="PF01850"/>
    </source>
</evidence>
<dbReference type="PANTHER" id="PTHR38826:SF5">
    <property type="entry name" value="RIBONUCLEASE VAPC13"/>
    <property type="match status" value="1"/>
</dbReference>
<feature type="domain" description="PIN" evidence="1">
    <location>
        <begin position="7"/>
        <end position="118"/>
    </location>
</feature>